<feature type="domain" description="Superoxide dismutase copper/zinc binding" evidence="1">
    <location>
        <begin position="13"/>
        <end position="140"/>
    </location>
</feature>
<dbReference type="Gene3D" id="2.60.40.200">
    <property type="entry name" value="Superoxide dismutase, copper/zinc binding domain"/>
    <property type="match status" value="1"/>
</dbReference>
<name>F1A3R8_DICPU</name>
<reference evidence="3" key="1">
    <citation type="journal article" date="2011" name="Genome Biol.">
        <title>Comparative genomics of the social amoebae Dictyostelium discoideum and Dictyostelium purpureum.</title>
        <authorList>
            <consortium name="US DOE Joint Genome Institute (JGI-PGF)"/>
            <person name="Sucgang R."/>
            <person name="Kuo A."/>
            <person name="Tian X."/>
            <person name="Salerno W."/>
            <person name="Parikh A."/>
            <person name="Feasley C.L."/>
            <person name="Dalin E."/>
            <person name="Tu H."/>
            <person name="Huang E."/>
            <person name="Barry K."/>
            <person name="Lindquist E."/>
            <person name="Shapiro H."/>
            <person name="Bruce D."/>
            <person name="Schmutz J."/>
            <person name="Salamov A."/>
            <person name="Fey P."/>
            <person name="Gaudet P."/>
            <person name="Anjard C."/>
            <person name="Babu M.M."/>
            <person name="Basu S."/>
            <person name="Bushmanova Y."/>
            <person name="van der Wel H."/>
            <person name="Katoh-Kurasawa M."/>
            <person name="Dinh C."/>
            <person name="Coutinho P.M."/>
            <person name="Saito T."/>
            <person name="Elias M."/>
            <person name="Schaap P."/>
            <person name="Kay R.R."/>
            <person name="Henrissat B."/>
            <person name="Eichinger L."/>
            <person name="Rivero F."/>
            <person name="Putnam N.H."/>
            <person name="West C.M."/>
            <person name="Loomis W.F."/>
            <person name="Chisholm R.L."/>
            <person name="Shaulsky G."/>
            <person name="Strassmann J.E."/>
            <person name="Queller D.C."/>
            <person name="Kuspa A."/>
            <person name="Grigoriev I.V."/>
        </authorList>
    </citation>
    <scope>NUCLEOTIDE SEQUENCE [LARGE SCALE GENOMIC DNA]</scope>
    <source>
        <strain evidence="3">QSDP1</strain>
    </source>
</reference>
<dbReference type="VEuPathDB" id="AmoebaDB:DICPUDRAFT_43246"/>
<evidence type="ECO:0000313" key="2">
    <source>
        <dbReference type="EMBL" id="EGC29163.1"/>
    </source>
</evidence>
<accession>F1A3R8</accession>
<dbReference type="SUPFAM" id="SSF49329">
    <property type="entry name" value="Cu,Zn superoxide dismutase-like"/>
    <property type="match status" value="1"/>
</dbReference>
<evidence type="ECO:0000259" key="1">
    <source>
        <dbReference type="Pfam" id="PF00080"/>
    </source>
</evidence>
<dbReference type="STRING" id="5786.F1A3R8"/>
<dbReference type="Pfam" id="PF00080">
    <property type="entry name" value="Sod_Cu"/>
    <property type="match status" value="1"/>
</dbReference>
<proteinExistence type="predicted"/>
<keyword evidence="3" id="KW-1185">Reference proteome</keyword>
<protein>
    <recommendedName>
        <fullName evidence="1">Superoxide dismutase copper/zinc binding domain-containing protein</fullName>
    </recommendedName>
</protein>
<dbReference type="AlphaFoldDB" id="F1A3R8"/>
<dbReference type="GO" id="GO:0019430">
    <property type="term" value="P:removal of superoxide radicals"/>
    <property type="evidence" value="ECO:0000318"/>
    <property type="project" value="GO_Central"/>
</dbReference>
<dbReference type="RefSeq" id="XP_003294316.1">
    <property type="nucleotide sequence ID" value="XM_003294268.1"/>
</dbReference>
<dbReference type="InterPro" id="IPR001424">
    <property type="entry name" value="SOD_Cu_Zn_dom"/>
</dbReference>
<gene>
    <name evidence="2" type="ORF">DICPUDRAFT_43246</name>
</gene>
<evidence type="ECO:0000313" key="3">
    <source>
        <dbReference type="Proteomes" id="UP000001064"/>
    </source>
</evidence>
<sequence>MRAVCVIKGENIDGNIFFNQINKESPVYIEGIINGLKPGIHAFQINHFGDLTNGCVSTGGYFNPNINNKELSLISKAQPPTFTRNRRIFLGDLGNIVTNENGRTLIHIKDNLISLFGENSVIGRSIVIHDDPNELFRTGNGIYNGNNNNNLNLINGLGCGIIGIALEKSRSYL</sequence>
<dbReference type="InterPro" id="IPR036423">
    <property type="entry name" value="SOD-like_Cu/Zn_dom_sf"/>
</dbReference>
<dbReference type="PANTHER" id="PTHR10003">
    <property type="entry name" value="SUPEROXIDE DISMUTASE CU-ZN -RELATED"/>
    <property type="match status" value="1"/>
</dbReference>
<dbReference type="InterPro" id="IPR024134">
    <property type="entry name" value="SOD_Cu/Zn_/chaperone"/>
</dbReference>
<dbReference type="OMA" id="CETRTAI"/>
<dbReference type="GO" id="GO:0004784">
    <property type="term" value="F:superoxide dismutase activity"/>
    <property type="evidence" value="ECO:0000318"/>
    <property type="project" value="GO_Central"/>
</dbReference>
<dbReference type="eggNOG" id="KOG0441">
    <property type="taxonomic scope" value="Eukaryota"/>
</dbReference>
<dbReference type="EMBL" id="GL871474">
    <property type="protein sequence ID" value="EGC29163.1"/>
    <property type="molecule type" value="Genomic_DNA"/>
</dbReference>
<dbReference type="InParanoid" id="F1A3R8"/>
<dbReference type="GO" id="GO:0005507">
    <property type="term" value="F:copper ion binding"/>
    <property type="evidence" value="ECO:0000318"/>
    <property type="project" value="GO_Central"/>
</dbReference>
<dbReference type="GeneID" id="10506467"/>
<dbReference type="KEGG" id="dpp:DICPUDRAFT_43246"/>
<organism evidence="2 3">
    <name type="scientific">Dictyostelium purpureum</name>
    <name type="common">Slime mold</name>
    <dbReference type="NCBI Taxonomy" id="5786"/>
    <lineage>
        <taxon>Eukaryota</taxon>
        <taxon>Amoebozoa</taxon>
        <taxon>Evosea</taxon>
        <taxon>Eumycetozoa</taxon>
        <taxon>Dictyostelia</taxon>
        <taxon>Dictyosteliales</taxon>
        <taxon>Dictyosteliaceae</taxon>
        <taxon>Dictyostelium</taxon>
    </lineage>
</organism>
<dbReference type="Proteomes" id="UP000001064">
    <property type="component" value="Unassembled WGS sequence"/>
</dbReference>
<dbReference type="OrthoDB" id="2015551at2759"/>